<evidence type="ECO:0000313" key="2">
    <source>
        <dbReference type="Proteomes" id="UP001152795"/>
    </source>
</evidence>
<accession>A0A7D9DYK6</accession>
<evidence type="ECO:0000313" key="1">
    <source>
        <dbReference type="EMBL" id="CAB3996291.1"/>
    </source>
</evidence>
<dbReference type="EMBL" id="CACRXK020002838">
    <property type="protein sequence ID" value="CAB3996291.1"/>
    <property type="molecule type" value="Genomic_DNA"/>
</dbReference>
<comment type="caution">
    <text evidence="1">The sequence shown here is derived from an EMBL/GenBank/DDBJ whole genome shotgun (WGS) entry which is preliminary data.</text>
</comment>
<dbReference type="AlphaFoldDB" id="A0A7D9DYK6"/>
<name>A0A7D9DYK6_PARCT</name>
<protein>
    <submittedName>
        <fullName evidence="1">Uncharacterized protein</fullName>
    </submittedName>
</protein>
<keyword evidence="2" id="KW-1185">Reference proteome</keyword>
<gene>
    <name evidence="1" type="ORF">PACLA_8A034129</name>
</gene>
<organism evidence="1 2">
    <name type="scientific">Paramuricea clavata</name>
    <name type="common">Red gorgonian</name>
    <name type="synonym">Violescent sea-whip</name>
    <dbReference type="NCBI Taxonomy" id="317549"/>
    <lineage>
        <taxon>Eukaryota</taxon>
        <taxon>Metazoa</taxon>
        <taxon>Cnidaria</taxon>
        <taxon>Anthozoa</taxon>
        <taxon>Octocorallia</taxon>
        <taxon>Malacalcyonacea</taxon>
        <taxon>Plexauridae</taxon>
        <taxon>Paramuricea</taxon>
    </lineage>
</organism>
<sequence length="335" mass="38675">MVLSIVIHGSIKLLKSEVIPNQDLTETSKSIEQLHAQKIQLSEQNKSITERCEQLSENLNTLTDQKFRSEEMLEEQVNLNIELDQRNKRLLELVKRLEQLHGNDLLLENRGRQFTEVGQRQQHRILKGLKTKEERLLWFAKTFGLDVSSIELKDETGFHHAMKYKQVGENTSKSYRELTQDEKDVVKQVTFVTDRFCIGEAAYHELTMGESGADLPARTPYKTIEKGVEKNNDDCSKIHFFKSNKWDAAKDVLLANKRLENLAECRRKPRAGTKRNADYWSSTIKASRQAKREALKTPESAVTQDNELDTVNNMTSLEIQDKFKEMGDSQLECEM</sequence>
<proteinExistence type="predicted"/>
<reference evidence="1" key="1">
    <citation type="submission" date="2020-04" db="EMBL/GenBank/DDBJ databases">
        <authorList>
            <person name="Alioto T."/>
            <person name="Alioto T."/>
            <person name="Gomez Garrido J."/>
        </authorList>
    </citation>
    <scope>NUCLEOTIDE SEQUENCE</scope>
    <source>
        <strain evidence="1">A484AB</strain>
    </source>
</reference>
<dbReference type="Proteomes" id="UP001152795">
    <property type="component" value="Unassembled WGS sequence"/>
</dbReference>